<feature type="domain" description="Flavin reductase like" evidence="3">
    <location>
        <begin position="20"/>
        <end position="164"/>
    </location>
</feature>
<evidence type="ECO:0000256" key="1">
    <source>
        <dbReference type="ARBA" id="ARBA00008898"/>
    </source>
</evidence>
<dbReference type="Pfam" id="PF01613">
    <property type="entry name" value="Flavin_Reduct"/>
    <property type="match status" value="1"/>
</dbReference>
<dbReference type="Gene3D" id="2.30.110.10">
    <property type="entry name" value="Electron Transport, Fmn-binding Protein, Chain A"/>
    <property type="match status" value="1"/>
</dbReference>
<dbReference type="RefSeq" id="WP_330431325.1">
    <property type="nucleotide sequence ID" value="NZ_JAZDUF010000001.1"/>
</dbReference>
<organism evidence="4 5">
    <name type="scientific">Gordonia sesuvii</name>
    <dbReference type="NCBI Taxonomy" id="3116777"/>
    <lineage>
        <taxon>Bacteria</taxon>
        <taxon>Bacillati</taxon>
        <taxon>Actinomycetota</taxon>
        <taxon>Actinomycetes</taxon>
        <taxon>Mycobacteriales</taxon>
        <taxon>Gordoniaceae</taxon>
        <taxon>Gordonia</taxon>
    </lineage>
</organism>
<dbReference type="GO" id="GO:0016491">
    <property type="term" value="F:oxidoreductase activity"/>
    <property type="evidence" value="ECO:0007669"/>
    <property type="project" value="UniProtKB-KW"/>
</dbReference>
<dbReference type="SUPFAM" id="SSF50475">
    <property type="entry name" value="FMN-binding split barrel"/>
    <property type="match status" value="1"/>
</dbReference>
<evidence type="ECO:0000313" key="5">
    <source>
        <dbReference type="Proteomes" id="UP001347146"/>
    </source>
</evidence>
<keyword evidence="2 4" id="KW-0560">Oxidoreductase</keyword>
<dbReference type="InterPro" id="IPR002563">
    <property type="entry name" value="Flavin_Rdtase-like_dom"/>
</dbReference>
<protein>
    <submittedName>
        <fullName evidence="4">Flavin reductase family protein</fullName>
        <ecNumber evidence="4">1.-.-.-</ecNumber>
    </submittedName>
</protein>
<accession>A0ABU7M9B0</accession>
<dbReference type="Proteomes" id="UP001347146">
    <property type="component" value="Unassembled WGS sequence"/>
</dbReference>
<dbReference type="EC" id="1.-.-.-" evidence="4"/>
<keyword evidence="5" id="KW-1185">Reference proteome</keyword>
<dbReference type="EMBL" id="JAZDUF010000001">
    <property type="protein sequence ID" value="MEE3849705.1"/>
    <property type="molecule type" value="Genomic_DNA"/>
</dbReference>
<evidence type="ECO:0000259" key="3">
    <source>
        <dbReference type="SMART" id="SM00903"/>
    </source>
</evidence>
<dbReference type="PANTHER" id="PTHR30466:SF11">
    <property type="entry name" value="FLAVIN-DEPENDENT MONOOXYGENASE, REDUCTASE SUBUNIT HSAB"/>
    <property type="match status" value="1"/>
</dbReference>
<sequence>MSSSVSTASSVDRKVFRDVLGHYPTGVVVVTGRDATGEILAMVVGTFNSVSLDPPLVSFMPMKTSRTFAKMLDCSSLCINILGGEQEDIVLTVAQRWEDKLDGIDWFPSPSGDPVLTDSVAWIDARIANTVEAGDHWIALCEVHDMAVTNPVSPLIFFQGGYGSFVCSSLMARMDHEILPAIHAAHSARAEVEALATEIGCEVSVFTAVSSDEMATVLSATGPGIDRELGLAGRIPMVPPIGDTYLFDCDGELQDRWVGKLAGVPDEVKQLHRDRLTFVRDHGYLVSFLPSEGDSAYDQLRRATREYDTGRLTPSQERRIRESIAGSAVDYRPRLIADDETYDIGSLVLPIRDGNGSYSMTLRLAQLPAGHTGRRVNQWLARAREVVVTLENSVVEGVHA</sequence>
<comment type="caution">
    <text evidence="4">The sequence shown here is derived from an EMBL/GenBank/DDBJ whole genome shotgun (WGS) entry which is preliminary data.</text>
</comment>
<name>A0ABU7M9B0_9ACTN</name>
<dbReference type="SMART" id="SM00903">
    <property type="entry name" value="Flavin_Reduct"/>
    <property type="match status" value="1"/>
</dbReference>
<comment type="similarity">
    <text evidence="1">Belongs to the non-flavoprotein flavin reductase family.</text>
</comment>
<proteinExistence type="inferred from homology"/>
<dbReference type="InterPro" id="IPR012349">
    <property type="entry name" value="Split_barrel_FMN-bd"/>
</dbReference>
<dbReference type="PANTHER" id="PTHR30466">
    <property type="entry name" value="FLAVIN REDUCTASE"/>
    <property type="match status" value="1"/>
</dbReference>
<gene>
    <name evidence="4" type="ORF">VZC37_05145</name>
</gene>
<reference evidence="4 5" key="1">
    <citation type="submission" date="2024-01" db="EMBL/GenBank/DDBJ databases">
        <title>Draft genome sequence of Gordonia sp. LSe1-13.</title>
        <authorList>
            <person name="Suphannarot A."/>
            <person name="Mingma R."/>
        </authorList>
    </citation>
    <scope>NUCLEOTIDE SEQUENCE [LARGE SCALE GENOMIC DNA]</scope>
    <source>
        <strain evidence="4 5">LSe1-13</strain>
    </source>
</reference>
<dbReference type="InterPro" id="IPR050268">
    <property type="entry name" value="NADH-dep_flavin_reductase"/>
</dbReference>
<evidence type="ECO:0000313" key="4">
    <source>
        <dbReference type="EMBL" id="MEE3849705.1"/>
    </source>
</evidence>
<evidence type="ECO:0000256" key="2">
    <source>
        <dbReference type="ARBA" id="ARBA00023002"/>
    </source>
</evidence>